<dbReference type="EMBL" id="CM047737">
    <property type="protein sequence ID" value="KAJ0048191.1"/>
    <property type="molecule type" value="Genomic_DNA"/>
</dbReference>
<keyword evidence="2" id="KW-1185">Reference proteome</keyword>
<dbReference type="Proteomes" id="UP001163603">
    <property type="component" value="Chromosome 2"/>
</dbReference>
<organism evidence="1 2">
    <name type="scientific">Pistacia integerrima</name>
    <dbReference type="NCBI Taxonomy" id="434235"/>
    <lineage>
        <taxon>Eukaryota</taxon>
        <taxon>Viridiplantae</taxon>
        <taxon>Streptophyta</taxon>
        <taxon>Embryophyta</taxon>
        <taxon>Tracheophyta</taxon>
        <taxon>Spermatophyta</taxon>
        <taxon>Magnoliopsida</taxon>
        <taxon>eudicotyledons</taxon>
        <taxon>Gunneridae</taxon>
        <taxon>Pentapetalae</taxon>
        <taxon>rosids</taxon>
        <taxon>malvids</taxon>
        <taxon>Sapindales</taxon>
        <taxon>Anacardiaceae</taxon>
        <taxon>Pistacia</taxon>
    </lineage>
</organism>
<sequence length="76" mass="8713">MPVFDMLEAFLVKKLHFTPSFFLRLVTQSRYVGNIYNGNGYMCSFLWLLAWMIDPVNLVYRSKSSIKSKGTKGKGA</sequence>
<evidence type="ECO:0000313" key="1">
    <source>
        <dbReference type="EMBL" id="KAJ0048191.1"/>
    </source>
</evidence>
<protein>
    <submittedName>
        <fullName evidence="1">Uncharacterized protein</fullName>
    </submittedName>
</protein>
<comment type="caution">
    <text evidence="1">The sequence shown here is derived from an EMBL/GenBank/DDBJ whole genome shotgun (WGS) entry which is preliminary data.</text>
</comment>
<gene>
    <name evidence="1" type="ORF">Pint_16780</name>
</gene>
<reference evidence="2" key="1">
    <citation type="journal article" date="2023" name="G3 (Bethesda)">
        <title>Genome assembly and association tests identify interacting loci associated with vigor, precocity, and sex in interspecific pistachio rootstocks.</title>
        <authorList>
            <person name="Palmer W."/>
            <person name="Jacygrad E."/>
            <person name="Sagayaradj S."/>
            <person name="Cavanaugh K."/>
            <person name="Han R."/>
            <person name="Bertier L."/>
            <person name="Beede B."/>
            <person name="Kafkas S."/>
            <person name="Golino D."/>
            <person name="Preece J."/>
            <person name="Michelmore R."/>
        </authorList>
    </citation>
    <scope>NUCLEOTIDE SEQUENCE [LARGE SCALE GENOMIC DNA]</scope>
</reference>
<evidence type="ECO:0000313" key="2">
    <source>
        <dbReference type="Proteomes" id="UP001163603"/>
    </source>
</evidence>
<name>A0ACC0ZCJ2_9ROSI</name>
<accession>A0ACC0ZCJ2</accession>
<proteinExistence type="predicted"/>